<dbReference type="EMBL" id="SOPW01000007">
    <property type="protein sequence ID" value="TFB21749.1"/>
    <property type="molecule type" value="Genomic_DNA"/>
</dbReference>
<accession>A0A4Y8INE0</accession>
<keyword evidence="2" id="KW-1185">Reference proteome</keyword>
<proteinExistence type="predicted"/>
<comment type="caution">
    <text evidence="1">The sequence shown here is derived from an EMBL/GenBank/DDBJ whole genome shotgun (WGS) entry which is preliminary data.</text>
</comment>
<organism evidence="1 2">
    <name type="scientific">Filobacillus milosensis</name>
    <dbReference type="NCBI Taxonomy" id="94137"/>
    <lineage>
        <taxon>Bacteria</taxon>
        <taxon>Bacillati</taxon>
        <taxon>Bacillota</taxon>
        <taxon>Bacilli</taxon>
        <taxon>Bacillales</taxon>
        <taxon>Bacillaceae</taxon>
        <taxon>Filobacillus</taxon>
    </lineage>
</organism>
<protein>
    <recommendedName>
        <fullName evidence="3">YcxB family protein</fullName>
    </recommendedName>
</protein>
<evidence type="ECO:0008006" key="3">
    <source>
        <dbReference type="Google" id="ProtNLM"/>
    </source>
</evidence>
<reference evidence="1 2" key="1">
    <citation type="submission" date="2019-03" db="EMBL/GenBank/DDBJ databases">
        <authorList>
            <person name="He R.-H."/>
        </authorList>
    </citation>
    <scope>NUCLEOTIDE SEQUENCE [LARGE SCALE GENOMIC DNA]</scope>
    <source>
        <strain evidence="2">SH 714</strain>
    </source>
</reference>
<gene>
    <name evidence="1" type="ORF">E3U55_07925</name>
</gene>
<dbReference type="AlphaFoldDB" id="A0A4Y8INE0"/>
<name>A0A4Y8INE0_9BACI</name>
<dbReference type="RefSeq" id="WP_134339893.1">
    <property type="nucleotide sequence ID" value="NZ_SOPW01000007.1"/>
</dbReference>
<dbReference type="Proteomes" id="UP000297975">
    <property type="component" value="Unassembled WGS sequence"/>
</dbReference>
<sequence>MKGVHIILHQHPYYSVRREIDHFNFEQKKIEQEHWVTLYEDRLVTEEKEYAIEQVFDLSYKMLSARYGFFYLHTTKGVTTLHIKKSPEEFIQKFRTVEKK</sequence>
<evidence type="ECO:0000313" key="1">
    <source>
        <dbReference type="EMBL" id="TFB21749.1"/>
    </source>
</evidence>
<evidence type="ECO:0000313" key="2">
    <source>
        <dbReference type="Proteomes" id="UP000297975"/>
    </source>
</evidence>
<dbReference type="OrthoDB" id="2691759at2"/>